<keyword evidence="2" id="KW-1185">Reference proteome</keyword>
<sequence>MVSTQDSGRHSALFLFPSVVPGPFSLPSYLSTFLASPPLPGQSSGLHPAHLLFLLSPTIPGSAIPASRRCVSICRLSRPRHRASGQRHPSRWIFVLAASLVPIPPQHPHQASSDLFSSPPQLFDLFCSLTPLHLSSSTFTSFLYIATYAPPSLTSPPIGLLLQHPYMYIVLLMPHGAVFPPLRGLLVSLYYTYRRLDPCLDTHLHTCLLNQRQPSFAPLPNAHTSGASLVLLYFTLSVPHEIAILVCISSRNAAPRHPPHLPLVSFPHVASSSRTQFHTYLRTFCMSPRLSIPHSCTYFSPTPALAFPLPNSWRTYFRC</sequence>
<dbReference type="EMBL" id="JAWWNJ010000049">
    <property type="protein sequence ID" value="KAK7016840.1"/>
    <property type="molecule type" value="Genomic_DNA"/>
</dbReference>
<gene>
    <name evidence="1" type="ORF">R3P38DRAFT_3275383</name>
</gene>
<dbReference type="AlphaFoldDB" id="A0AAW0AUM5"/>
<comment type="caution">
    <text evidence="1">The sequence shown here is derived from an EMBL/GenBank/DDBJ whole genome shotgun (WGS) entry which is preliminary data.</text>
</comment>
<dbReference type="Proteomes" id="UP001362999">
    <property type="component" value="Unassembled WGS sequence"/>
</dbReference>
<evidence type="ECO:0000313" key="2">
    <source>
        <dbReference type="Proteomes" id="UP001362999"/>
    </source>
</evidence>
<protein>
    <submittedName>
        <fullName evidence="1">Uncharacterized protein</fullName>
    </submittedName>
</protein>
<reference evidence="1 2" key="1">
    <citation type="journal article" date="2024" name="J Genomics">
        <title>Draft genome sequencing and assembly of Favolaschia claudopus CIRM-BRFM 2984 isolated from oak limbs.</title>
        <authorList>
            <person name="Navarro D."/>
            <person name="Drula E."/>
            <person name="Chaduli D."/>
            <person name="Cazenave R."/>
            <person name="Ahrendt S."/>
            <person name="Wang J."/>
            <person name="Lipzen A."/>
            <person name="Daum C."/>
            <person name="Barry K."/>
            <person name="Grigoriev I.V."/>
            <person name="Favel A."/>
            <person name="Rosso M.N."/>
            <person name="Martin F."/>
        </authorList>
    </citation>
    <scope>NUCLEOTIDE SEQUENCE [LARGE SCALE GENOMIC DNA]</scope>
    <source>
        <strain evidence="1 2">CIRM-BRFM 2984</strain>
    </source>
</reference>
<organism evidence="1 2">
    <name type="scientific">Favolaschia claudopus</name>
    <dbReference type="NCBI Taxonomy" id="2862362"/>
    <lineage>
        <taxon>Eukaryota</taxon>
        <taxon>Fungi</taxon>
        <taxon>Dikarya</taxon>
        <taxon>Basidiomycota</taxon>
        <taxon>Agaricomycotina</taxon>
        <taxon>Agaricomycetes</taxon>
        <taxon>Agaricomycetidae</taxon>
        <taxon>Agaricales</taxon>
        <taxon>Marasmiineae</taxon>
        <taxon>Mycenaceae</taxon>
        <taxon>Favolaschia</taxon>
    </lineage>
</organism>
<proteinExistence type="predicted"/>
<evidence type="ECO:0000313" key="1">
    <source>
        <dbReference type="EMBL" id="KAK7016840.1"/>
    </source>
</evidence>
<accession>A0AAW0AUM5</accession>
<name>A0AAW0AUM5_9AGAR</name>